<feature type="active site" description="Charge relay system" evidence="5">
    <location>
        <position position="358"/>
    </location>
</feature>
<comment type="caution">
    <text evidence="9">The sequence shown here is derived from an EMBL/GenBank/DDBJ whole genome shotgun (WGS) entry which is preliminary data.</text>
</comment>
<protein>
    <submittedName>
        <fullName evidence="9">Peptidase</fullName>
    </submittedName>
</protein>
<dbReference type="InterPro" id="IPR050131">
    <property type="entry name" value="Peptidase_S8_subtilisin-like"/>
</dbReference>
<accession>A0A3N3DTX8</accession>
<dbReference type="InterPro" id="IPR015500">
    <property type="entry name" value="Peptidase_S8_subtilisin-rel"/>
</dbReference>
<dbReference type="InterPro" id="IPR000209">
    <property type="entry name" value="Peptidase_S8/S53_dom"/>
</dbReference>
<evidence type="ECO:0000256" key="2">
    <source>
        <dbReference type="ARBA" id="ARBA00022670"/>
    </source>
</evidence>
<dbReference type="EMBL" id="RKIK01000107">
    <property type="protein sequence ID" value="ROV57892.1"/>
    <property type="molecule type" value="Genomic_DNA"/>
</dbReference>
<feature type="active site" description="Charge relay system" evidence="5">
    <location>
        <position position="151"/>
    </location>
</feature>
<dbReference type="SUPFAM" id="SSF54897">
    <property type="entry name" value="Protease propeptides/inhibitors"/>
    <property type="match status" value="1"/>
</dbReference>
<feature type="chain" id="PRO_5018304375" evidence="7">
    <location>
        <begin position="22"/>
        <end position="394"/>
    </location>
</feature>
<dbReference type="PRINTS" id="PR00723">
    <property type="entry name" value="SUBTILISIN"/>
</dbReference>
<comment type="similarity">
    <text evidence="1 5 6">Belongs to the peptidase S8 family.</text>
</comment>
<evidence type="ECO:0000256" key="7">
    <source>
        <dbReference type="SAM" id="SignalP"/>
    </source>
</evidence>
<sequence>MKVKNLFFATMLGLFSTLGYAGIKALPDMQDRHIIVFHHEVSQLRSVEIVNEIRKGKGVIKHQYQTALKGLAVTMPLPALQAISKTYPEIAWIEPDLVVFALPKGGKPDRGGSDEESYIDTDNGTEVTPWGVHRLGGTKEPLSDAKAWILDTGIDVNHRDLNVVTKQGEQLLSRSFIEGQSELIDGDGHGTHVAGTVGAKANNLDVVGVAPGAAVVPIKVLSDSGSGSLSGVIAAIDYVAAQASPGDCANLSLGAQGSSLAMDTALKNAATSGVVFSIAAGNSGADIARYTPAQVQYDHVFTIAAVDNRDAPPRWSNYHTSASVSAVGNATFVEYALPGVSVISTKAGGGTVTYSGTSMAAPHFCGLIVSGYNPVAVGKDISTRKKQYGVIPSL</sequence>
<dbReference type="PROSITE" id="PS00137">
    <property type="entry name" value="SUBTILASE_HIS"/>
    <property type="match status" value="1"/>
</dbReference>
<feature type="domain" description="Peptidase S8/S53" evidence="8">
    <location>
        <begin position="149"/>
        <end position="367"/>
    </location>
</feature>
<dbReference type="Gene3D" id="3.30.70.80">
    <property type="entry name" value="Peptidase S8 propeptide/proteinase inhibitor I9"/>
    <property type="match status" value="1"/>
</dbReference>
<dbReference type="InterPro" id="IPR023827">
    <property type="entry name" value="Peptidase_S8_Asp-AS"/>
</dbReference>
<dbReference type="Proteomes" id="UP000278792">
    <property type="component" value="Unassembled WGS sequence"/>
</dbReference>
<keyword evidence="3 5" id="KW-0378">Hydrolase</keyword>
<evidence type="ECO:0000256" key="6">
    <source>
        <dbReference type="RuleBase" id="RU003355"/>
    </source>
</evidence>
<dbReference type="Gene3D" id="3.40.50.200">
    <property type="entry name" value="Peptidase S8/S53 domain"/>
    <property type="match status" value="1"/>
</dbReference>
<reference evidence="9 10" key="1">
    <citation type="submission" date="2018-11" db="EMBL/GenBank/DDBJ databases">
        <title>Vibrio ponticus strain CAIM 1751 pathogenic for the snapper Lutjanus guttatus.</title>
        <authorList>
            <person name="Soto-Rodriguez S."/>
            <person name="Lozano-Olvera R."/>
            <person name="Gomez-Gil B."/>
        </authorList>
    </citation>
    <scope>NUCLEOTIDE SEQUENCE [LARGE SCALE GENOMIC DNA]</scope>
    <source>
        <strain evidence="9 10">CAIM 1751</strain>
    </source>
</reference>
<proteinExistence type="inferred from homology"/>
<feature type="signal peptide" evidence="7">
    <location>
        <begin position="1"/>
        <end position="21"/>
    </location>
</feature>
<keyword evidence="2 5" id="KW-0645">Protease</keyword>
<dbReference type="RefSeq" id="WP_123783543.1">
    <property type="nucleotide sequence ID" value="NZ_RKIK01000107.1"/>
</dbReference>
<dbReference type="PROSITE" id="PS51892">
    <property type="entry name" value="SUBTILASE"/>
    <property type="match status" value="1"/>
</dbReference>
<dbReference type="InterPro" id="IPR037045">
    <property type="entry name" value="S8pro/Inhibitor_I9_sf"/>
</dbReference>
<dbReference type="PROSITE" id="PS00138">
    <property type="entry name" value="SUBTILASE_SER"/>
    <property type="match status" value="1"/>
</dbReference>
<dbReference type="AlphaFoldDB" id="A0A3N3DTX8"/>
<gene>
    <name evidence="9" type="ORF">EGH82_20975</name>
</gene>
<evidence type="ECO:0000313" key="10">
    <source>
        <dbReference type="Proteomes" id="UP000278792"/>
    </source>
</evidence>
<evidence type="ECO:0000259" key="8">
    <source>
        <dbReference type="Pfam" id="PF00082"/>
    </source>
</evidence>
<evidence type="ECO:0000256" key="5">
    <source>
        <dbReference type="PROSITE-ProRule" id="PRU01240"/>
    </source>
</evidence>
<evidence type="ECO:0000256" key="3">
    <source>
        <dbReference type="ARBA" id="ARBA00022801"/>
    </source>
</evidence>
<evidence type="ECO:0000256" key="1">
    <source>
        <dbReference type="ARBA" id="ARBA00011073"/>
    </source>
</evidence>
<dbReference type="GO" id="GO:0006508">
    <property type="term" value="P:proteolysis"/>
    <property type="evidence" value="ECO:0007669"/>
    <property type="project" value="UniProtKB-KW"/>
</dbReference>
<dbReference type="InterPro" id="IPR023828">
    <property type="entry name" value="Peptidase_S8_Ser-AS"/>
</dbReference>
<evidence type="ECO:0000313" key="9">
    <source>
        <dbReference type="EMBL" id="ROV57892.1"/>
    </source>
</evidence>
<dbReference type="Pfam" id="PF00082">
    <property type="entry name" value="Peptidase_S8"/>
    <property type="match status" value="1"/>
</dbReference>
<dbReference type="InterPro" id="IPR022398">
    <property type="entry name" value="Peptidase_S8_His-AS"/>
</dbReference>
<dbReference type="InterPro" id="IPR036852">
    <property type="entry name" value="Peptidase_S8/S53_dom_sf"/>
</dbReference>
<feature type="active site" description="Charge relay system" evidence="5">
    <location>
        <position position="189"/>
    </location>
</feature>
<dbReference type="SUPFAM" id="SSF52743">
    <property type="entry name" value="Subtilisin-like"/>
    <property type="match status" value="1"/>
</dbReference>
<dbReference type="GO" id="GO:0004252">
    <property type="term" value="F:serine-type endopeptidase activity"/>
    <property type="evidence" value="ECO:0007669"/>
    <property type="project" value="UniProtKB-UniRule"/>
</dbReference>
<dbReference type="PROSITE" id="PS00136">
    <property type="entry name" value="SUBTILASE_ASP"/>
    <property type="match status" value="1"/>
</dbReference>
<keyword evidence="7" id="KW-0732">Signal</keyword>
<keyword evidence="4 5" id="KW-0720">Serine protease</keyword>
<dbReference type="PANTHER" id="PTHR43806">
    <property type="entry name" value="PEPTIDASE S8"/>
    <property type="match status" value="1"/>
</dbReference>
<organism evidence="9 10">
    <name type="scientific">Vibrio ponticus</name>
    <dbReference type="NCBI Taxonomy" id="265668"/>
    <lineage>
        <taxon>Bacteria</taxon>
        <taxon>Pseudomonadati</taxon>
        <taxon>Pseudomonadota</taxon>
        <taxon>Gammaproteobacteria</taxon>
        <taxon>Vibrionales</taxon>
        <taxon>Vibrionaceae</taxon>
        <taxon>Vibrio</taxon>
    </lineage>
</organism>
<dbReference type="PANTHER" id="PTHR43806:SF11">
    <property type="entry name" value="CEREVISIN-RELATED"/>
    <property type="match status" value="1"/>
</dbReference>
<evidence type="ECO:0000256" key="4">
    <source>
        <dbReference type="ARBA" id="ARBA00022825"/>
    </source>
</evidence>
<name>A0A3N3DTX8_9VIBR</name>